<dbReference type="Gene3D" id="1.20.140.50">
    <property type="entry name" value="alix/aip1 like domains"/>
    <property type="match status" value="1"/>
</dbReference>
<feature type="compositionally biased region" description="Pro residues" evidence="7">
    <location>
        <begin position="954"/>
        <end position="963"/>
    </location>
</feature>
<dbReference type="Pfam" id="PF03097">
    <property type="entry name" value="BRO1"/>
    <property type="match status" value="1"/>
</dbReference>
<keyword evidence="4" id="KW-0967">Endosome</keyword>
<sequence>MAQSPMLSCPLKQTNEIDWIQPLKDYIRQSYGEDPEQYNQECATLNRLRQDMRGVGKDSAIGRDLLYRYYGQLELLDLRFPVDDNNVKISFTWYNAFTHTSTTQYSLAYEKASIIFNIAAILSCHAANQSRADDTGLKTAYHSFQASAGMFTYINENFVHPPSTDLKVDTVQTLIHVTLAQAQEVFFEKQVADQRKSGLLAKLAGQAAYLYSQGVEKMQNSVEKNVFDKVWTIFVQAKASHMGSIASYYQAIADSESGSHGVAIARLQMADRQSTTALSWAKTFPSSPPANTNLTAESWSSLVDLIKHNQTNVQALLTTMVKDNDFIYHQPVPNEAGLSPVARVTAAKAIPVSELYQGQDIQRITGPDIFQKLRSKWVTENSSRYEEEKAKLRRAENKNAEAASREMDIGLLKLELPGALNILKGGMNQEISADEEFCRWCSELAGHNSFHRAFDELQDRKAEVLSQLDQCSKQLDLEESVCEKMRSKYGADWSQQPSSRLNTMLRGDVRSYRDTINEASASDSQLSSTFRQYESDFDEMRSAGETDEADVLFQRALIKARSKHSKNKDDVTSPAQGTLLDDVYDEGGASVAEQIASVEELLNKLDLVEQEKSKLLTDLKNKTLADDITDLLTLNKKTIFGQETEFFQTQLQKFHPHQKILVKANHEQSRLMKELNRTYGKLLEDKRVQSEQSRYKSIERQRNSVKARYKKVYEAFHGLSSGIKQARTFYKDIGENVDSLRKNVETLINNRRSEGAQLLSQIERDKGMGENADIVRRNAEAFANNRDKSSGVPEQEDREREKLRQLMERLSTEPKNSSTLPSTGLAKPPSKIKSPPPPVQTPAYGTTGPSPKPSPRYPPTMPGVPLSHSPAPYGQYMGGGPGAYQAQHFQQGAAAPLSEGYNPMAYPYQTPVSPPPNQQFFSQTPTPYGGYSNSGTPAPGAGPQPSHYMAPQGYIPPPPPPRPQQTAYPPTTGGTYPSGPGGYAQSRQYGHHKTPSQSQSQPQSSSSADPWAGLNAWK</sequence>
<dbReference type="CDD" id="cd09242">
    <property type="entry name" value="BRO1_ScBro1_like"/>
    <property type="match status" value="1"/>
</dbReference>
<accession>A0A1V6RSH1</accession>
<keyword evidence="3" id="KW-0963">Cytoplasm</keyword>
<dbReference type="InterPro" id="IPR038499">
    <property type="entry name" value="BRO1_sf"/>
</dbReference>
<evidence type="ECO:0000313" key="10">
    <source>
        <dbReference type="Proteomes" id="UP000191518"/>
    </source>
</evidence>
<evidence type="ECO:0000256" key="1">
    <source>
        <dbReference type="ARBA" id="ARBA00004177"/>
    </source>
</evidence>
<feature type="compositionally biased region" description="Polar residues" evidence="7">
    <location>
        <begin position="918"/>
        <end position="936"/>
    </location>
</feature>
<evidence type="ECO:0000259" key="8">
    <source>
        <dbReference type="PROSITE" id="PS51180"/>
    </source>
</evidence>
<keyword evidence="6" id="KW-0175">Coiled coil</keyword>
<keyword evidence="10" id="KW-1185">Reference proteome</keyword>
<evidence type="ECO:0000313" key="9">
    <source>
        <dbReference type="EMBL" id="OQE04725.1"/>
    </source>
</evidence>
<dbReference type="InterPro" id="IPR004328">
    <property type="entry name" value="BRO1_dom"/>
</dbReference>
<dbReference type="Proteomes" id="UP000191518">
    <property type="component" value="Unassembled WGS sequence"/>
</dbReference>
<feature type="coiled-coil region" evidence="6">
    <location>
        <begin position="688"/>
        <end position="750"/>
    </location>
</feature>
<dbReference type="InterPro" id="IPR025304">
    <property type="entry name" value="ALIX_V_dom"/>
</dbReference>
<dbReference type="Pfam" id="PF13949">
    <property type="entry name" value="ALIX_LYPXL_bnd"/>
    <property type="match status" value="1"/>
</dbReference>
<dbReference type="GO" id="GO:0005768">
    <property type="term" value="C:endosome"/>
    <property type="evidence" value="ECO:0007669"/>
    <property type="project" value="UniProtKB-SubCell"/>
</dbReference>
<dbReference type="PROSITE" id="PS51180">
    <property type="entry name" value="BRO1"/>
    <property type="match status" value="1"/>
</dbReference>
<feature type="domain" description="BRO1" evidence="8">
    <location>
        <begin position="5"/>
        <end position="411"/>
    </location>
</feature>
<evidence type="ECO:0000256" key="5">
    <source>
        <dbReference type="ARBA" id="ARBA00041284"/>
    </source>
</evidence>
<name>A0A1V6RSH1_9EURO</name>
<evidence type="ECO:0000256" key="2">
    <source>
        <dbReference type="ARBA" id="ARBA00004496"/>
    </source>
</evidence>
<feature type="compositionally biased region" description="Low complexity" evidence="7">
    <location>
        <begin position="995"/>
        <end position="1007"/>
    </location>
</feature>
<feature type="compositionally biased region" description="Pro residues" evidence="7">
    <location>
        <begin position="850"/>
        <end position="862"/>
    </location>
</feature>
<dbReference type="SMART" id="SM01041">
    <property type="entry name" value="BRO1"/>
    <property type="match status" value="1"/>
</dbReference>
<dbReference type="PANTHER" id="PTHR23030">
    <property type="entry name" value="PCD6 INTERACTING PROTEIN-RELATED"/>
    <property type="match status" value="1"/>
</dbReference>
<comment type="subcellular location">
    <subcellularLocation>
        <location evidence="2">Cytoplasm</location>
    </subcellularLocation>
    <subcellularLocation>
        <location evidence="1">Endosome</location>
    </subcellularLocation>
</comment>
<dbReference type="GO" id="GO:0043328">
    <property type="term" value="P:protein transport to vacuole involved in ubiquitin-dependent protein catabolic process via the multivesicular body sorting pathway"/>
    <property type="evidence" value="ECO:0007669"/>
    <property type="project" value="TreeGrafter"/>
</dbReference>
<feature type="region of interest" description="Disordered" evidence="7">
    <location>
        <begin position="778"/>
        <end position="874"/>
    </location>
</feature>
<feature type="coiled-coil region" evidence="6">
    <location>
        <begin position="591"/>
        <end position="618"/>
    </location>
</feature>
<evidence type="ECO:0000256" key="7">
    <source>
        <dbReference type="SAM" id="MobiDB-lite"/>
    </source>
</evidence>
<gene>
    <name evidence="9" type="ORF">PENVUL_c030G04503</name>
</gene>
<feature type="coiled-coil region" evidence="6">
    <location>
        <begin position="378"/>
        <end position="405"/>
    </location>
</feature>
<comment type="caution">
    <text evidence="9">The sequence shown here is derived from an EMBL/GenBank/DDBJ whole genome shotgun (WGS) entry which is preliminary data.</text>
</comment>
<evidence type="ECO:0000256" key="4">
    <source>
        <dbReference type="ARBA" id="ARBA00022753"/>
    </source>
</evidence>
<dbReference type="PANTHER" id="PTHR23030:SF30">
    <property type="entry name" value="TYROSINE-PROTEIN PHOSPHATASE NON-RECEPTOR TYPE 23"/>
    <property type="match status" value="1"/>
</dbReference>
<proteinExistence type="predicted"/>
<dbReference type="AlphaFoldDB" id="A0A1V6RSH1"/>
<feature type="compositionally biased region" description="Polar residues" evidence="7">
    <location>
        <begin position="813"/>
        <end position="822"/>
    </location>
</feature>
<dbReference type="Gene3D" id="1.20.120.560">
    <property type="entry name" value="alix/aip1 in complex with the ypdl late domain"/>
    <property type="match status" value="1"/>
</dbReference>
<feature type="compositionally biased region" description="Low complexity" evidence="7">
    <location>
        <begin position="964"/>
        <end position="978"/>
    </location>
</feature>
<feature type="region of interest" description="Disordered" evidence="7">
    <location>
        <begin position="895"/>
        <end position="1018"/>
    </location>
</feature>
<dbReference type="STRING" id="29845.A0A1V6RSH1"/>
<reference evidence="10" key="1">
    <citation type="journal article" date="2017" name="Nat. Microbiol.">
        <title>Global analysis of biosynthetic gene clusters reveals vast potential of secondary metabolite production in Penicillium species.</title>
        <authorList>
            <person name="Nielsen J.C."/>
            <person name="Grijseels S."/>
            <person name="Prigent S."/>
            <person name="Ji B."/>
            <person name="Dainat J."/>
            <person name="Nielsen K.F."/>
            <person name="Frisvad J.C."/>
            <person name="Workman M."/>
            <person name="Nielsen J."/>
        </authorList>
    </citation>
    <scope>NUCLEOTIDE SEQUENCE [LARGE SCALE GENOMIC DNA]</scope>
    <source>
        <strain evidence="10">IBT 29486</strain>
    </source>
</reference>
<evidence type="ECO:0000256" key="6">
    <source>
        <dbReference type="SAM" id="Coils"/>
    </source>
</evidence>
<dbReference type="Gene3D" id="1.25.40.280">
    <property type="entry name" value="alix/aip1 like domains"/>
    <property type="match status" value="1"/>
</dbReference>
<evidence type="ECO:0000256" key="3">
    <source>
        <dbReference type="ARBA" id="ARBA00022490"/>
    </source>
</evidence>
<protein>
    <recommendedName>
        <fullName evidence="5">BRO domain-containing protein 1</fullName>
    </recommendedName>
</protein>
<organism evidence="9 10">
    <name type="scientific">Penicillium vulpinum</name>
    <dbReference type="NCBI Taxonomy" id="29845"/>
    <lineage>
        <taxon>Eukaryota</taxon>
        <taxon>Fungi</taxon>
        <taxon>Dikarya</taxon>
        <taxon>Ascomycota</taxon>
        <taxon>Pezizomycotina</taxon>
        <taxon>Eurotiomycetes</taxon>
        <taxon>Eurotiomycetidae</taxon>
        <taxon>Eurotiales</taxon>
        <taxon>Aspergillaceae</taxon>
        <taxon>Penicillium</taxon>
    </lineage>
</organism>
<dbReference type="EMBL" id="MDYP01000030">
    <property type="protein sequence ID" value="OQE04725.1"/>
    <property type="molecule type" value="Genomic_DNA"/>
</dbReference>
<dbReference type="OrthoDB" id="2141925at2759"/>
<feature type="compositionally biased region" description="Basic and acidic residues" evidence="7">
    <location>
        <begin position="778"/>
        <end position="812"/>
    </location>
</feature>